<gene>
    <name evidence="2" type="ORF">J2D73_00655</name>
</gene>
<organism evidence="2 3">
    <name type="scientific">Acetobacter sacchari</name>
    <dbReference type="NCBI Taxonomy" id="2661687"/>
    <lineage>
        <taxon>Bacteria</taxon>
        <taxon>Pseudomonadati</taxon>
        <taxon>Pseudomonadota</taxon>
        <taxon>Alphaproteobacteria</taxon>
        <taxon>Acetobacterales</taxon>
        <taxon>Acetobacteraceae</taxon>
        <taxon>Acetobacter</taxon>
    </lineage>
</organism>
<feature type="transmembrane region" description="Helical" evidence="1">
    <location>
        <begin position="128"/>
        <end position="147"/>
    </location>
</feature>
<dbReference type="Proteomes" id="UP000664771">
    <property type="component" value="Unassembled WGS sequence"/>
</dbReference>
<sequence>MMTQTRFRYLARSYGADLSRWPAVDRDPAEELLANSAEARGIFREQRSIDTVIARAFDAQDVELGAQRAGEDEYAALARLRAGVAGRIAGQPATKIRSRGWRSFAPDRLVVLPVWVTTSGGLAVFRRAGLALGCVCAVTSGLWLGWIQSSGGPGDLLNALLVVPVSGGG</sequence>
<keyword evidence="1" id="KW-1133">Transmembrane helix</keyword>
<dbReference type="EMBL" id="JAFVMF010000001">
    <property type="protein sequence ID" value="MBO1358307.1"/>
    <property type="molecule type" value="Genomic_DNA"/>
</dbReference>
<proteinExistence type="predicted"/>
<keyword evidence="1" id="KW-0812">Transmembrane</keyword>
<reference evidence="2 3" key="1">
    <citation type="submission" date="2021-03" db="EMBL/GenBank/DDBJ databases">
        <title>The complete genome sequence of Acetobacter sacchari TBRC 11175.</title>
        <authorList>
            <person name="Charoenyingcharoen P."/>
            <person name="Yukphan P."/>
        </authorList>
    </citation>
    <scope>NUCLEOTIDE SEQUENCE [LARGE SCALE GENOMIC DNA]</scope>
    <source>
        <strain evidence="2 3">TBRC 11175</strain>
    </source>
</reference>
<dbReference type="RefSeq" id="WP_207878407.1">
    <property type="nucleotide sequence ID" value="NZ_JAFVMF010000001.1"/>
</dbReference>
<evidence type="ECO:0000313" key="3">
    <source>
        <dbReference type="Proteomes" id="UP000664771"/>
    </source>
</evidence>
<keyword evidence="3" id="KW-1185">Reference proteome</keyword>
<evidence type="ECO:0000313" key="2">
    <source>
        <dbReference type="EMBL" id="MBO1358307.1"/>
    </source>
</evidence>
<protein>
    <submittedName>
        <fullName evidence="2">Uncharacterized protein</fullName>
    </submittedName>
</protein>
<accession>A0ABS3LQX2</accession>
<keyword evidence="1" id="KW-0472">Membrane</keyword>
<comment type="caution">
    <text evidence="2">The sequence shown here is derived from an EMBL/GenBank/DDBJ whole genome shotgun (WGS) entry which is preliminary data.</text>
</comment>
<name>A0ABS3LQX2_9PROT</name>
<evidence type="ECO:0000256" key="1">
    <source>
        <dbReference type="SAM" id="Phobius"/>
    </source>
</evidence>